<evidence type="ECO:0008006" key="3">
    <source>
        <dbReference type="Google" id="ProtNLM"/>
    </source>
</evidence>
<name>A0ABX1ZYE2_9MICO</name>
<gene>
    <name evidence="1" type="ORF">HDG69_000177</name>
</gene>
<dbReference type="RefSeq" id="WP_171781903.1">
    <property type="nucleotide sequence ID" value="NZ_BAAAML010000002.1"/>
</dbReference>
<comment type="caution">
    <text evidence="1">The sequence shown here is derived from an EMBL/GenBank/DDBJ whole genome shotgun (WGS) entry which is preliminary data.</text>
</comment>
<protein>
    <recommendedName>
        <fullName evidence="3">Excreted virulence factor EspC (Type VII ESX diderm)</fullName>
    </recommendedName>
</protein>
<proteinExistence type="predicted"/>
<evidence type="ECO:0000313" key="1">
    <source>
        <dbReference type="EMBL" id="NOV95624.1"/>
    </source>
</evidence>
<evidence type="ECO:0000313" key="2">
    <source>
        <dbReference type="Proteomes" id="UP000757540"/>
    </source>
</evidence>
<reference evidence="1 2" key="1">
    <citation type="submission" date="2020-05" db="EMBL/GenBank/DDBJ databases">
        <title>Genomic Encyclopedia of Type Strains, Phase III (KMG-III): the genomes of soil and plant-associated and newly described type strains.</title>
        <authorList>
            <person name="Whitman W."/>
        </authorList>
    </citation>
    <scope>NUCLEOTIDE SEQUENCE [LARGE SCALE GENOMIC DNA]</scope>
    <source>
        <strain evidence="1 2">KCTC 19046</strain>
    </source>
</reference>
<accession>A0ABX1ZYE2</accession>
<organism evidence="1 2">
    <name type="scientific">Isoptericola halotolerans</name>
    <dbReference type="NCBI Taxonomy" id="300560"/>
    <lineage>
        <taxon>Bacteria</taxon>
        <taxon>Bacillati</taxon>
        <taxon>Actinomycetota</taxon>
        <taxon>Actinomycetes</taxon>
        <taxon>Micrococcales</taxon>
        <taxon>Promicromonosporaceae</taxon>
        <taxon>Isoptericola</taxon>
    </lineage>
</organism>
<dbReference type="EMBL" id="JABEZU010000001">
    <property type="protein sequence ID" value="NOV95624.1"/>
    <property type="molecule type" value="Genomic_DNA"/>
</dbReference>
<keyword evidence="2" id="KW-1185">Reference proteome</keyword>
<sequence>MPRLDLDPSDLAALAAQLRDTSDLLAGATALPVDTRSAASATGEPVLADALAALVEAWLPAHRTLVATLEILSRRLTQAAATFEAAETVTATGLSRAFTGTGEVPAVVSTGADAAC</sequence>
<dbReference type="Proteomes" id="UP000757540">
    <property type="component" value="Unassembled WGS sequence"/>
</dbReference>